<evidence type="ECO:0000313" key="8">
    <source>
        <dbReference type="Proteomes" id="UP000589620"/>
    </source>
</evidence>
<dbReference type="AlphaFoldDB" id="A0A852T6Z4"/>
<evidence type="ECO:0000256" key="3">
    <source>
        <dbReference type="ARBA" id="ARBA00023027"/>
    </source>
</evidence>
<comment type="caution">
    <text evidence="7">The sequence shown here is derived from an EMBL/GenBank/DDBJ whole genome shotgun (WGS) entry which is preliminary data.</text>
</comment>
<feature type="domain" description="D-isomer specific 2-hydroxyacid dehydrogenase catalytic" evidence="5">
    <location>
        <begin position="67"/>
        <end position="327"/>
    </location>
</feature>
<dbReference type="Pfam" id="PF02826">
    <property type="entry name" value="2-Hacid_dh_C"/>
    <property type="match status" value="1"/>
</dbReference>
<gene>
    <name evidence="7" type="ORF">BJ963_003759</name>
</gene>
<comment type="similarity">
    <text evidence="1 4">Belongs to the D-isomer specific 2-hydroxyacid dehydrogenase family.</text>
</comment>
<name>A0A852T6Z4_9MICO</name>
<evidence type="ECO:0000259" key="6">
    <source>
        <dbReference type="Pfam" id="PF02826"/>
    </source>
</evidence>
<dbReference type="InterPro" id="IPR050857">
    <property type="entry name" value="D-2-hydroxyacid_DH"/>
</dbReference>
<dbReference type="Gene3D" id="3.40.50.720">
    <property type="entry name" value="NAD(P)-binding Rossmann-like Domain"/>
    <property type="match status" value="2"/>
</dbReference>
<dbReference type="GO" id="GO:0051287">
    <property type="term" value="F:NAD binding"/>
    <property type="evidence" value="ECO:0007669"/>
    <property type="project" value="InterPro"/>
</dbReference>
<dbReference type="Pfam" id="PF00389">
    <property type="entry name" value="2-Hacid_dh"/>
    <property type="match status" value="1"/>
</dbReference>
<evidence type="ECO:0000256" key="4">
    <source>
        <dbReference type="RuleBase" id="RU003719"/>
    </source>
</evidence>
<dbReference type="Proteomes" id="UP000589620">
    <property type="component" value="Unassembled WGS sequence"/>
</dbReference>
<reference evidence="7 8" key="1">
    <citation type="submission" date="2020-07" db="EMBL/GenBank/DDBJ databases">
        <title>Sequencing the genomes of 1000 actinobacteria strains.</title>
        <authorList>
            <person name="Klenk H.-P."/>
        </authorList>
    </citation>
    <scope>NUCLEOTIDE SEQUENCE [LARGE SCALE GENOMIC DNA]</scope>
    <source>
        <strain evidence="7 8">DSM 23871</strain>
    </source>
</reference>
<dbReference type="InterPro" id="IPR036291">
    <property type="entry name" value="NAD(P)-bd_dom_sf"/>
</dbReference>
<evidence type="ECO:0000256" key="2">
    <source>
        <dbReference type="ARBA" id="ARBA00023002"/>
    </source>
</evidence>
<protein>
    <submittedName>
        <fullName evidence="7">Phosphoglycerate dehydrogenase-like enzyme</fullName>
    </submittedName>
</protein>
<dbReference type="EMBL" id="JACCBJ010000001">
    <property type="protein sequence ID" value="NYD76240.1"/>
    <property type="molecule type" value="Genomic_DNA"/>
</dbReference>
<evidence type="ECO:0000259" key="5">
    <source>
        <dbReference type="Pfam" id="PF00389"/>
    </source>
</evidence>
<dbReference type="InterPro" id="IPR006140">
    <property type="entry name" value="D-isomer_DH_NAD-bd"/>
</dbReference>
<dbReference type="SUPFAM" id="SSF52283">
    <property type="entry name" value="Formate/glycerate dehydrogenase catalytic domain-like"/>
    <property type="match status" value="1"/>
</dbReference>
<accession>A0A852T6Z4</accession>
<keyword evidence="2 4" id="KW-0560">Oxidoreductase</keyword>
<feature type="domain" description="D-isomer specific 2-hydroxyacid dehydrogenase NAD-binding" evidence="6">
    <location>
        <begin position="144"/>
        <end position="296"/>
    </location>
</feature>
<dbReference type="GO" id="GO:0016616">
    <property type="term" value="F:oxidoreductase activity, acting on the CH-OH group of donors, NAD or NADP as acceptor"/>
    <property type="evidence" value="ECO:0007669"/>
    <property type="project" value="InterPro"/>
</dbReference>
<keyword evidence="8" id="KW-1185">Reference proteome</keyword>
<evidence type="ECO:0000313" key="7">
    <source>
        <dbReference type="EMBL" id="NYD76240.1"/>
    </source>
</evidence>
<keyword evidence="3" id="KW-0520">NAD</keyword>
<dbReference type="PANTHER" id="PTHR42789:SF1">
    <property type="entry name" value="D-ISOMER SPECIFIC 2-HYDROXYACID DEHYDROGENASE FAMILY PROTEIN (AFU_ORTHOLOGUE AFUA_6G10090)"/>
    <property type="match status" value="1"/>
</dbReference>
<dbReference type="RefSeq" id="WP_179457949.1">
    <property type="nucleotide sequence ID" value="NZ_BAAAPX010000001.1"/>
</dbReference>
<dbReference type="SUPFAM" id="SSF51735">
    <property type="entry name" value="NAD(P)-binding Rossmann-fold domains"/>
    <property type="match status" value="1"/>
</dbReference>
<dbReference type="PANTHER" id="PTHR42789">
    <property type="entry name" value="D-ISOMER SPECIFIC 2-HYDROXYACID DEHYDROGENASE FAMILY PROTEIN (AFU_ORTHOLOGUE AFUA_6G10090)"/>
    <property type="match status" value="1"/>
</dbReference>
<dbReference type="CDD" id="cd12167">
    <property type="entry name" value="2-Hacid_dh_8"/>
    <property type="match status" value="1"/>
</dbReference>
<proteinExistence type="inferred from homology"/>
<evidence type="ECO:0000256" key="1">
    <source>
        <dbReference type="ARBA" id="ARBA00005854"/>
    </source>
</evidence>
<organism evidence="7 8">
    <name type="scientific">Leifsonia soli</name>
    <dbReference type="NCBI Taxonomy" id="582665"/>
    <lineage>
        <taxon>Bacteria</taxon>
        <taxon>Bacillati</taxon>
        <taxon>Actinomycetota</taxon>
        <taxon>Actinomycetes</taxon>
        <taxon>Micrococcales</taxon>
        <taxon>Microbacteriaceae</taxon>
        <taxon>Leifsonia</taxon>
    </lineage>
</organism>
<sequence>MTAASTPVAAFAMRPDLPALLFSSDDLAALRAIVALDPTVTVTDFAAAPAGLLDSVEILVTGWGAPHIGPAELDRMPRLRAIVHAAGTVKGHIDDAAWDRGVLVTSAANANAYPVAEYTLAMILLAGKGVPDYIRGYATDPALYEREADPAIGNFRRTVGIIGASRVGRRVIELLEPFDIDVLLYDPQVRQGDPVLDRARAVSLDDLFAGSSIVSVHAPLLPETVGMVGAAQLALLPDGATLINTARAPIVDQDALMDAVRDRGLRAVLDVTEPEPLPAGHPLRSLPGVVLTPHVAGALGTEVRRLGECARHEIERFVAGEPAEHPVTKEALIAVA</sequence>
<dbReference type="InterPro" id="IPR006139">
    <property type="entry name" value="D-isomer_2_OHA_DH_cat_dom"/>
</dbReference>